<reference evidence="2" key="1">
    <citation type="submission" date="2022-11" db="UniProtKB">
        <authorList>
            <consortium name="WormBaseParasite"/>
        </authorList>
    </citation>
    <scope>IDENTIFICATION</scope>
</reference>
<evidence type="ECO:0000313" key="1">
    <source>
        <dbReference type="Proteomes" id="UP000887580"/>
    </source>
</evidence>
<sequence length="602" mass="68216">MESIDDNFFAQPRERCHTWPMPQYPGSIISSQSSTPYHSPLSSGFPSTSSINNSNNNIHHGPLPSISYFCGGGGQQHQNIQQPAVLSLPYNFQQQRQYPSTNSGYNFVNFNISNQNSCNNNAVISNNKIIIPKKEIRTSPTKSNISQEIPCDPAPSSVGPPPSSSPSILRESQEFPSTTQSPEKPKRKRIRKKDPNHVTQKKPNAWGEESYSDLIMKALEAAPDGRMKLNEIYQWFIDNVKYFSERAGQEEASGWKNSIRHNLSLHSRFMRIQNEGAGKSSWWVINPDAKPGRNPRRRAQTMESTTKAKLERSRRGARKRIEMGALRSGGSSAIGSTASIVSHEIFNDLDDPLNSNFDTFRGRTHSNLSTIGNTTRISPTVDRFDEFDFPPWGEQQRSSNPEVNEIMGRTGDIRLENNGSDFKTDFRGIPTTDSSTLLGDFPGPKLEFDDPPPYQELNPLRPPMPMQQPMMRTSFNPQRTQQMRMTNQPNGYYVPPPGYNNQPMMAPPQQLNQQQQWTPMNGGYSQMSGLHTPNGQNSQMFEHHQQNQLPMDLEGLTLPDTMEFGSDVETILRHELSQTQDQQIHFDLQNKSLQSFTLRWHF</sequence>
<protein>
    <submittedName>
        <fullName evidence="2">Fork-head domain-containing protein</fullName>
    </submittedName>
</protein>
<dbReference type="WBParaSite" id="PS1159_v2.g24381.t1">
    <property type="protein sequence ID" value="PS1159_v2.g24381.t1"/>
    <property type="gene ID" value="PS1159_v2.g24381"/>
</dbReference>
<name>A0AC35G688_9BILA</name>
<dbReference type="Proteomes" id="UP000887580">
    <property type="component" value="Unplaced"/>
</dbReference>
<accession>A0AC35G688</accession>
<evidence type="ECO:0000313" key="2">
    <source>
        <dbReference type="WBParaSite" id="PS1159_v2.g24381.t1"/>
    </source>
</evidence>
<proteinExistence type="predicted"/>
<organism evidence="1 2">
    <name type="scientific">Panagrolaimus sp. PS1159</name>
    <dbReference type="NCBI Taxonomy" id="55785"/>
    <lineage>
        <taxon>Eukaryota</taxon>
        <taxon>Metazoa</taxon>
        <taxon>Ecdysozoa</taxon>
        <taxon>Nematoda</taxon>
        <taxon>Chromadorea</taxon>
        <taxon>Rhabditida</taxon>
        <taxon>Tylenchina</taxon>
        <taxon>Panagrolaimomorpha</taxon>
        <taxon>Panagrolaimoidea</taxon>
        <taxon>Panagrolaimidae</taxon>
        <taxon>Panagrolaimus</taxon>
    </lineage>
</organism>